<evidence type="ECO:0000313" key="2">
    <source>
        <dbReference type="Proteomes" id="UP000886998"/>
    </source>
</evidence>
<accession>A0A8X6Y204</accession>
<proteinExistence type="predicted"/>
<dbReference type="Proteomes" id="UP000886998">
    <property type="component" value="Unassembled WGS sequence"/>
</dbReference>
<name>A0A8X6Y204_9ARAC</name>
<comment type="caution">
    <text evidence="1">The sequence shown here is derived from an EMBL/GenBank/DDBJ whole genome shotgun (WGS) entry which is preliminary data.</text>
</comment>
<dbReference type="AlphaFoldDB" id="A0A8X6Y204"/>
<keyword evidence="2" id="KW-1185">Reference proteome</keyword>
<dbReference type="EMBL" id="BMAV01015323">
    <property type="protein sequence ID" value="GFY64616.1"/>
    <property type="molecule type" value="Genomic_DNA"/>
</dbReference>
<gene>
    <name evidence="1" type="ORF">TNIN_661</name>
</gene>
<protein>
    <submittedName>
        <fullName evidence="1">Uncharacterized protein</fullName>
    </submittedName>
</protein>
<dbReference type="OrthoDB" id="10526195at2759"/>
<sequence>MGGTSTRVVKPFHQSARAGLVQIHYCIDYVTNESYSEIYISSPEDDSSDKEDFSSVRQWCKIDSSSPAPSRFSFIGDVGMKN</sequence>
<reference evidence="1" key="1">
    <citation type="submission" date="2020-08" db="EMBL/GenBank/DDBJ databases">
        <title>Multicomponent nature underlies the extraordinary mechanical properties of spider dragline silk.</title>
        <authorList>
            <person name="Kono N."/>
            <person name="Nakamura H."/>
            <person name="Mori M."/>
            <person name="Yoshida Y."/>
            <person name="Ohtoshi R."/>
            <person name="Malay A.D."/>
            <person name="Moran D.A.P."/>
            <person name="Tomita M."/>
            <person name="Numata K."/>
            <person name="Arakawa K."/>
        </authorList>
    </citation>
    <scope>NUCLEOTIDE SEQUENCE</scope>
</reference>
<organism evidence="1 2">
    <name type="scientific">Trichonephila inaurata madagascariensis</name>
    <dbReference type="NCBI Taxonomy" id="2747483"/>
    <lineage>
        <taxon>Eukaryota</taxon>
        <taxon>Metazoa</taxon>
        <taxon>Ecdysozoa</taxon>
        <taxon>Arthropoda</taxon>
        <taxon>Chelicerata</taxon>
        <taxon>Arachnida</taxon>
        <taxon>Araneae</taxon>
        <taxon>Araneomorphae</taxon>
        <taxon>Entelegynae</taxon>
        <taxon>Araneoidea</taxon>
        <taxon>Nephilidae</taxon>
        <taxon>Trichonephila</taxon>
        <taxon>Trichonephila inaurata</taxon>
    </lineage>
</organism>
<evidence type="ECO:0000313" key="1">
    <source>
        <dbReference type="EMBL" id="GFY64616.1"/>
    </source>
</evidence>